<feature type="transmembrane region" description="Helical" evidence="6">
    <location>
        <begin position="124"/>
        <end position="145"/>
    </location>
</feature>
<evidence type="ECO:0000256" key="5">
    <source>
        <dbReference type="SAM" id="MobiDB-lite"/>
    </source>
</evidence>
<accession>A0A7S1ZAT8</accession>
<dbReference type="GO" id="GO:0015165">
    <property type="term" value="F:pyrimidine nucleotide-sugar transmembrane transporter activity"/>
    <property type="evidence" value="ECO:0007669"/>
    <property type="project" value="InterPro"/>
</dbReference>
<dbReference type="GO" id="GO:0000139">
    <property type="term" value="C:Golgi membrane"/>
    <property type="evidence" value="ECO:0007669"/>
    <property type="project" value="InterPro"/>
</dbReference>
<evidence type="ECO:0000313" key="7">
    <source>
        <dbReference type="EMBL" id="CAD9333577.1"/>
    </source>
</evidence>
<evidence type="ECO:0008006" key="8">
    <source>
        <dbReference type="Google" id="ProtNLM"/>
    </source>
</evidence>
<organism evidence="7">
    <name type="scientific">Trieres chinensis</name>
    <name type="common">Marine centric diatom</name>
    <name type="synonym">Odontella sinensis</name>
    <dbReference type="NCBI Taxonomy" id="1514140"/>
    <lineage>
        <taxon>Eukaryota</taxon>
        <taxon>Sar</taxon>
        <taxon>Stramenopiles</taxon>
        <taxon>Ochrophyta</taxon>
        <taxon>Bacillariophyta</taxon>
        <taxon>Mediophyceae</taxon>
        <taxon>Biddulphiophycidae</taxon>
        <taxon>Eupodiscales</taxon>
        <taxon>Parodontellaceae</taxon>
        <taxon>Trieres</taxon>
    </lineage>
</organism>
<dbReference type="InterPro" id="IPR007271">
    <property type="entry name" value="Nuc_sug_transpt"/>
</dbReference>
<keyword evidence="2 6" id="KW-0812">Transmembrane</keyword>
<feature type="transmembrane region" description="Helical" evidence="6">
    <location>
        <begin position="285"/>
        <end position="302"/>
    </location>
</feature>
<proteinExistence type="predicted"/>
<evidence type="ECO:0000256" key="6">
    <source>
        <dbReference type="SAM" id="Phobius"/>
    </source>
</evidence>
<protein>
    <recommendedName>
        <fullName evidence="8">EamA domain-containing protein</fullName>
    </recommendedName>
</protein>
<comment type="subcellular location">
    <subcellularLocation>
        <location evidence="1">Membrane</location>
        <topology evidence="1">Multi-pass membrane protein</topology>
    </subcellularLocation>
</comment>
<feature type="transmembrane region" description="Helical" evidence="6">
    <location>
        <begin position="187"/>
        <end position="208"/>
    </location>
</feature>
<dbReference type="PANTHER" id="PTHR10231">
    <property type="entry name" value="NUCLEOTIDE-SUGAR TRANSMEMBRANE TRANSPORTER"/>
    <property type="match status" value="1"/>
</dbReference>
<reference evidence="7" key="1">
    <citation type="submission" date="2021-01" db="EMBL/GenBank/DDBJ databases">
        <authorList>
            <person name="Corre E."/>
            <person name="Pelletier E."/>
            <person name="Niang G."/>
            <person name="Scheremetjew M."/>
            <person name="Finn R."/>
            <person name="Kale V."/>
            <person name="Holt S."/>
            <person name="Cochrane G."/>
            <person name="Meng A."/>
            <person name="Brown T."/>
            <person name="Cohen L."/>
        </authorList>
    </citation>
    <scope>NUCLEOTIDE SEQUENCE</scope>
    <source>
        <strain evidence="7">Grunow 1884</strain>
    </source>
</reference>
<gene>
    <name evidence="7" type="ORF">OSIN01602_LOCUS7181</name>
</gene>
<evidence type="ECO:0000256" key="2">
    <source>
        <dbReference type="ARBA" id="ARBA00022692"/>
    </source>
</evidence>
<evidence type="ECO:0000256" key="3">
    <source>
        <dbReference type="ARBA" id="ARBA00022989"/>
    </source>
</evidence>
<feature type="transmembrane region" description="Helical" evidence="6">
    <location>
        <begin position="154"/>
        <end position="172"/>
    </location>
</feature>
<feature type="transmembrane region" description="Helical" evidence="6">
    <location>
        <begin position="308"/>
        <end position="326"/>
    </location>
</feature>
<keyword evidence="4 6" id="KW-0472">Membrane</keyword>
<dbReference type="InterPro" id="IPR037185">
    <property type="entry name" value="EmrE-like"/>
</dbReference>
<evidence type="ECO:0000256" key="4">
    <source>
        <dbReference type="ARBA" id="ARBA00023136"/>
    </source>
</evidence>
<feature type="transmembrane region" description="Helical" evidence="6">
    <location>
        <begin position="220"/>
        <end position="241"/>
    </location>
</feature>
<feature type="compositionally biased region" description="Low complexity" evidence="5">
    <location>
        <begin position="337"/>
        <end position="348"/>
    </location>
</feature>
<evidence type="ECO:0000256" key="1">
    <source>
        <dbReference type="ARBA" id="ARBA00004141"/>
    </source>
</evidence>
<dbReference type="SUPFAM" id="SSF103481">
    <property type="entry name" value="Multidrug resistance efflux transporter EmrE"/>
    <property type="match status" value="1"/>
</dbReference>
<feature type="region of interest" description="Disordered" evidence="5">
    <location>
        <begin position="335"/>
        <end position="367"/>
    </location>
</feature>
<feature type="transmembrane region" description="Helical" evidence="6">
    <location>
        <begin position="253"/>
        <end position="273"/>
    </location>
</feature>
<name>A0A7S1ZAT8_TRICV</name>
<dbReference type="AlphaFoldDB" id="A0A7S1ZAT8"/>
<feature type="transmembrane region" description="Helical" evidence="6">
    <location>
        <begin position="100"/>
        <end position="118"/>
    </location>
</feature>
<feature type="transmembrane region" description="Helical" evidence="6">
    <location>
        <begin position="20"/>
        <end position="40"/>
    </location>
</feature>
<sequence length="367" mass="40360">MEPGAAMAAPSSSPAQTSSWRLRIFTLLALCLVDGTYTVLRRYSRGVLMETYSFNEVLLVAEFLKLAVAVHMIRGSMMKERIEEPLSKRLVELIMKSRKMLVLALLYGAGNSLSYVALRRIGAGTFVIIAQTKTLATALFSSLILRRQYSWPKWRALILLVAGVVLFVLPTIDEGPIDQNSNDYETMLGILLEIVVVMISGFCSIYFEKVIKSDHEQIGIWERNFQLACWSIPSYLMLIQLREPRPDGYFANWTPLAIVLSLFGCSGGLLVALTIKYGDSVLKTLAISGSIIYAALFDQAFLGGPLTFEMGVSASVVIIAICNYTFDLSPDSATKWPSSAGPSTSTATIQSGEAGMNTSTTKKHENY</sequence>
<dbReference type="EMBL" id="HBGO01012888">
    <property type="protein sequence ID" value="CAD9333577.1"/>
    <property type="molecule type" value="Transcribed_RNA"/>
</dbReference>
<dbReference type="Gene3D" id="1.10.3730.20">
    <property type="match status" value="1"/>
</dbReference>
<dbReference type="Pfam" id="PF04142">
    <property type="entry name" value="Nuc_sug_transp"/>
    <property type="match status" value="1"/>
</dbReference>
<keyword evidence="3 6" id="KW-1133">Transmembrane helix</keyword>